<reference evidence="2" key="1">
    <citation type="journal article" date="2014" name="Nat. Genet.">
        <title>The genome of the stress-tolerant wild tomato species Solanum pennellii.</title>
        <authorList>
            <person name="Bolger A."/>
            <person name="Scossa F."/>
            <person name="Bolger M.E."/>
            <person name="Lanz C."/>
            <person name="Maumus F."/>
            <person name="Tohge T."/>
            <person name="Quesneville H."/>
            <person name="Alseekh S."/>
            <person name="Sorensen I."/>
            <person name="Lichtenstein G."/>
            <person name="Fich E.A."/>
            <person name="Conte M."/>
            <person name="Keller H."/>
            <person name="Schneeberger K."/>
            <person name="Schwacke R."/>
            <person name="Ofner I."/>
            <person name="Vrebalov J."/>
            <person name="Xu Y."/>
            <person name="Osorio S."/>
            <person name="Aflitos S.A."/>
            <person name="Schijlen E."/>
            <person name="Jimenez-Gomez J.M."/>
            <person name="Ryngajllo M."/>
            <person name="Kimura S."/>
            <person name="Kumar R."/>
            <person name="Koenig D."/>
            <person name="Headland L.R."/>
            <person name="Maloof J.N."/>
            <person name="Sinha N."/>
            <person name="van Ham R.C."/>
            <person name="Lankhorst R.K."/>
            <person name="Mao L."/>
            <person name="Vogel A."/>
            <person name="Arsova B."/>
            <person name="Panstruga R."/>
            <person name="Fei Z."/>
            <person name="Rose J.K."/>
            <person name="Zamir D."/>
            <person name="Carrari F."/>
            <person name="Giovannoni J.J."/>
            <person name="Weigel D."/>
            <person name="Usadel B."/>
            <person name="Fernie A.R."/>
        </authorList>
    </citation>
    <scope>NUCLEOTIDE SEQUENCE [LARGE SCALE GENOMIC DNA]</scope>
    <source>
        <strain evidence="2">cv. LA0716</strain>
    </source>
</reference>
<reference evidence="3" key="2">
    <citation type="submission" date="2025-08" db="UniProtKB">
        <authorList>
            <consortium name="RefSeq"/>
        </authorList>
    </citation>
    <scope>IDENTIFICATION</scope>
</reference>
<protein>
    <submittedName>
        <fullName evidence="3">Uncharacterized protein LOC107003848</fullName>
    </submittedName>
</protein>
<gene>
    <name evidence="3" type="primary">LOC107003848</name>
</gene>
<feature type="compositionally biased region" description="Basic and acidic residues" evidence="1">
    <location>
        <begin position="191"/>
        <end position="200"/>
    </location>
</feature>
<accession>A0ABM1FJ35</accession>
<evidence type="ECO:0000256" key="1">
    <source>
        <dbReference type="SAM" id="MobiDB-lite"/>
    </source>
</evidence>
<dbReference type="GeneID" id="107003848"/>
<name>A0ABM1FJ35_SOLPN</name>
<evidence type="ECO:0000313" key="2">
    <source>
        <dbReference type="Proteomes" id="UP000694930"/>
    </source>
</evidence>
<feature type="region of interest" description="Disordered" evidence="1">
    <location>
        <begin position="175"/>
        <end position="214"/>
    </location>
</feature>
<dbReference type="Proteomes" id="UP000694930">
    <property type="component" value="Chromosome 11"/>
</dbReference>
<evidence type="ECO:0000313" key="3">
    <source>
        <dbReference type="RefSeq" id="XP_015057600.1"/>
    </source>
</evidence>
<proteinExistence type="predicted"/>
<sequence>MQAQVNQQNVQRENPPIRSIADMLLDFTRMNPPIFTGSKTFEDPQEFMDEVQNILGAMGATDTKKAELASNKLKDVEQTWCKMWQDRRDFGEVSVTWEMSKTAFLERFFPREMRKYAASLVSYNRHEMNRFLTGIAEDLKEECRAVMLHDTWTFQGLWSMSSKWRKAERGSTLRLKKGLSHQGESSSSKGLYDKNSESKVKRNNGVDTPQERPPCRKCGKLHGGECMVGTNAC</sequence>
<dbReference type="RefSeq" id="XP_015057600.1">
    <property type="nucleotide sequence ID" value="XM_015202114.1"/>
</dbReference>
<keyword evidence="2" id="KW-1185">Reference proteome</keyword>
<organism evidence="2 3">
    <name type="scientific">Solanum pennellii</name>
    <name type="common">Tomato</name>
    <name type="synonym">Lycopersicon pennellii</name>
    <dbReference type="NCBI Taxonomy" id="28526"/>
    <lineage>
        <taxon>Eukaryota</taxon>
        <taxon>Viridiplantae</taxon>
        <taxon>Streptophyta</taxon>
        <taxon>Embryophyta</taxon>
        <taxon>Tracheophyta</taxon>
        <taxon>Spermatophyta</taxon>
        <taxon>Magnoliopsida</taxon>
        <taxon>eudicotyledons</taxon>
        <taxon>Gunneridae</taxon>
        <taxon>Pentapetalae</taxon>
        <taxon>asterids</taxon>
        <taxon>lamiids</taxon>
        <taxon>Solanales</taxon>
        <taxon>Solanaceae</taxon>
        <taxon>Solanoideae</taxon>
        <taxon>Solaneae</taxon>
        <taxon>Solanum</taxon>
        <taxon>Solanum subgen. Lycopersicon</taxon>
    </lineage>
</organism>